<dbReference type="InterPro" id="IPR002761">
    <property type="entry name" value="Diphthami_syn_dom"/>
</dbReference>
<proteinExistence type="predicted"/>
<evidence type="ECO:0000256" key="3">
    <source>
        <dbReference type="ARBA" id="ARBA00029814"/>
    </source>
</evidence>
<evidence type="ECO:0000313" key="7">
    <source>
        <dbReference type="EMBL" id="KAJ8613643.1"/>
    </source>
</evidence>
<evidence type="ECO:0000256" key="1">
    <source>
        <dbReference type="ARBA" id="ARBA00012089"/>
    </source>
</evidence>
<dbReference type="EMBL" id="JAQMWT010000024">
    <property type="protein sequence ID" value="KAJ8613643.1"/>
    <property type="molecule type" value="Genomic_DNA"/>
</dbReference>
<feature type="domain" description="Diphthamide synthase" evidence="6">
    <location>
        <begin position="69"/>
        <end position="194"/>
    </location>
</feature>
<dbReference type="SUPFAM" id="SSF52402">
    <property type="entry name" value="Adenine nucleotide alpha hydrolases-like"/>
    <property type="match status" value="1"/>
</dbReference>
<organism evidence="7 8">
    <name type="scientific">Chrysophaeum taylorii</name>
    <dbReference type="NCBI Taxonomy" id="2483200"/>
    <lineage>
        <taxon>Eukaryota</taxon>
        <taxon>Sar</taxon>
        <taxon>Stramenopiles</taxon>
        <taxon>Ochrophyta</taxon>
        <taxon>Pelagophyceae</taxon>
        <taxon>Pelagomonadales</taxon>
        <taxon>Pelagomonadaceae</taxon>
        <taxon>Chrysophaeum</taxon>
    </lineage>
</organism>
<evidence type="ECO:0000259" key="6">
    <source>
        <dbReference type="Pfam" id="PF01902"/>
    </source>
</evidence>
<dbReference type="EC" id="6.3.1.14" evidence="1"/>
<evidence type="ECO:0000313" key="8">
    <source>
        <dbReference type="Proteomes" id="UP001230188"/>
    </source>
</evidence>
<name>A0AAD7XRR0_9STRA</name>
<protein>
    <recommendedName>
        <fullName evidence="2">Diphthine--ammonia ligase</fullName>
        <ecNumber evidence="1">6.3.1.14</ecNumber>
    </recommendedName>
    <alternativeName>
        <fullName evidence="3">Diphthamide synthase</fullName>
    </alternativeName>
    <alternativeName>
        <fullName evidence="4">Diphthamide synthetase</fullName>
    </alternativeName>
</protein>
<evidence type="ECO:0000256" key="5">
    <source>
        <dbReference type="ARBA" id="ARBA00048108"/>
    </source>
</evidence>
<dbReference type="AlphaFoldDB" id="A0AAD7XRR0"/>
<evidence type="ECO:0000256" key="2">
    <source>
        <dbReference type="ARBA" id="ARBA00018426"/>
    </source>
</evidence>
<evidence type="ECO:0000256" key="4">
    <source>
        <dbReference type="ARBA" id="ARBA00031552"/>
    </source>
</evidence>
<dbReference type="InterPro" id="IPR040807">
    <property type="entry name" value="DUF5522"/>
</dbReference>
<comment type="caution">
    <text evidence="7">The sequence shown here is derived from an EMBL/GenBank/DDBJ whole genome shotgun (WGS) entry which is preliminary data.</text>
</comment>
<reference evidence="7" key="1">
    <citation type="submission" date="2023-01" db="EMBL/GenBank/DDBJ databases">
        <title>Metagenome sequencing of chrysophaentin producing Chrysophaeum taylorii.</title>
        <authorList>
            <person name="Davison J."/>
            <person name="Bewley C."/>
        </authorList>
    </citation>
    <scope>NUCLEOTIDE SEQUENCE</scope>
    <source>
        <strain evidence="7">NIES-1699</strain>
    </source>
</reference>
<dbReference type="Proteomes" id="UP001230188">
    <property type="component" value="Unassembled WGS sequence"/>
</dbReference>
<dbReference type="Gene3D" id="3.40.50.620">
    <property type="entry name" value="HUPs"/>
    <property type="match status" value="1"/>
</dbReference>
<accession>A0AAD7XRR0</accession>
<dbReference type="Pfam" id="PF01902">
    <property type="entry name" value="Diphthami_syn_2"/>
    <property type="match status" value="1"/>
</dbReference>
<dbReference type="GO" id="GO:0017178">
    <property type="term" value="F:diphthine-ammonia ligase activity"/>
    <property type="evidence" value="ECO:0007669"/>
    <property type="project" value="UniProtKB-EC"/>
</dbReference>
<dbReference type="Pfam" id="PF17653">
    <property type="entry name" value="DUF5522"/>
    <property type="match status" value="1"/>
</dbReference>
<keyword evidence="8" id="KW-1185">Reference proteome</keyword>
<sequence>MVDIEETHEAACRSGLSHYLEGDRVVFTRVGLLARGKCCGAGCRHCPYESVPAADPSFLVDTCVSPATVLFFSGGKDSFLALRKLQRQGRNVILLTTFDGNSRTIAHQEVDVEKVVRQATALGVGLVGVPLQRADGEGYVSRIRRGLECVRRRGVDVMALAFGDLHLADIKAWRDKDLAVLGLPLEYPIFHDTPGR</sequence>
<dbReference type="InterPro" id="IPR014729">
    <property type="entry name" value="Rossmann-like_a/b/a_fold"/>
</dbReference>
<gene>
    <name evidence="7" type="ORF">CTAYLR_003119</name>
</gene>
<comment type="catalytic activity">
    <reaction evidence="5">
        <text>diphthine-[translation elongation factor 2] + NH4(+) + ATP = diphthamide-[translation elongation factor 2] + AMP + diphosphate + H(+)</text>
        <dbReference type="Rhea" id="RHEA:19753"/>
        <dbReference type="Rhea" id="RHEA-COMP:10172"/>
        <dbReference type="Rhea" id="RHEA-COMP:10174"/>
        <dbReference type="ChEBI" id="CHEBI:15378"/>
        <dbReference type="ChEBI" id="CHEBI:16692"/>
        <dbReference type="ChEBI" id="CHEBI:28938"/>
        <dbReference type="ChEBI" id="CHEBI:30616"/>
        <dbReference type="ChEBI" id="CHEBI:33019"/>
        <dbReference type="ChEBI" id="CHEBI:82696"/>
        <dbReference type="ChEBI" id="CHEBI:456215"/>
        <dbReference type="EC" id="6.3.1.14"/>
    </reaction>
</comment>